<keyword evidence="2" id="KW-1185">Reference proteome</keyword>
<proteinExistence type="predicted"/>
<protein>
    <submittedName>
        <fullName evidence="1">Uncharacterized protein</fullName>
    </submittedName>
</protein>
<evidence type="ECO:0000313" key="2">
    <source>
        <dbReference type="Proteomes" id="UP000246740"/>
    </source>
</evidence>
<dbReference type="EMBL" id="KZ819191">
    <property type="protein sequence ID" value="PWZ00888.1"/>
    <property type="molecule type" value="Genomic_DNA"/>
</dbReference>
<accession>A0A317XSL4</accession>
<dbReference type="Proteomes" id="UP000246740">
    <property type="component" value="Unassembled WGS sequence"/>
</dbReference>
<reference evidence="1 2" key="1">
    <citation type="journal article" date="2018" name="Mol. Biol. Evol.">
        <title>Broad Genomic Sampling Reveals a Smut Pathogenic Ancestry of the Fungal Clade Ustilaginomycotina.</title>
        <authorList>
            <person name="Kijpornyongpan T."/>
            <person name="Mondo S.J."/>
            <person name="Barry K."/>
            <person name="Sandor L."/>
            <person name="Lee J."/>
            <person name="Lipzen A."/>
            <person name="Pangilinan J."/>
            <person name="LaButti K."/>
            <person name="Hainaut M."/>
            <person name="Henrissat B."/>
            <person name="Grigoriev I.V."/>
            <person name="Spatafora J.W."/>
            <person name="Aime M.C."/>
        </authorList>
    </citation>
    <scope>NUCLEOTIDE SEQUENCE [LARGE SCALE GENOMIC DNA]</scope>
    <source>
        <strain evidence="1 2">MCA 3645</strain>
    </source>
</reference>
<sequence>MPCLLVCPRGAQTLRFLGPSWFCTVQYNHHLSGFARLAGKWLQYGLVSFNTAQLLEAQELPVHAARPHHYCRPRQSKMRGRSSFSCLGQSELSKLEQYSALAFLGSSCCTLLNCAVL</sequence>
<gene>
    <name evidence="1" type="ORF">BCV70DRAFT_84289</name>
</gene>
<dbReference type="AlphaFoldDB" id="A0A317XSL4"/>
<dbReference type="InParanoid" id="A0A317XSL4"/>
<evidence type="ECO:0000313" key="1">
    <source>
        <dbReference type="EMBL" id="PWZ00888.1"/>
    </source>
</evidence>
<organism evidence="1 2">
    <name type="scientific">Testicularia cyperi</name>
    <dbReference type="NCBI Taxonomy" id="1882483"/>
    <lineage>
        <taxon>Eukaryota</taxon>
        <taxon>Fungi</taxon>
        <taxon>Dikarya</taxon>
        <taxon>Basidiomycota</taxon>
        <taxon>Ustilaginomycotina</taxon>
        <taxon>Ustilaginomycetes</taxon>
        <taxon>Ustilaginales</taxon>
        <taxon>Anthracoideaceae</taxon>
        <taxon>Testicularia</taxon>
    </lineage>
</organism>
<name>A0A317XSL4_9BASI</name>